<proteinExistence type="inferred from homology"/>
<evidence type="ECO:0000256" key="5">
    <source>
        <dbReference type="ARBA" id="ARBA00022723"/>
    </source>
</evidence>
<evidence type="ECO:0000256" key="6">
    <source>
        <dbReference type="ARBA" id="ARBA00022741"/>
    </source>
</evidence>
<dbReference type="PANTHER" id="PTHR10656">
    <property type="entry name" value="CELL FATE DETERMINING PROTEIN MAB21-RELATED"/>
    <property type="match status" value="1"/>
</dbReference>
<dbReference type="AlphaFoldDB" id="A0A9W2ZYA6"/>
<evidence type="ECO:0000256" key="1">
    <source>
        <dbReference type="ARBA" id="ARBA00001946"/>
    </source>
</evidence>
<dbReference type="Gene3D" id="1.10.1410.40">
    <property type="match status" value="1"/>
</dbReference>
<dbReference type="InterPro" id="IPR046906">
    <property type="entry name" value="Mab-21_HhH/H2TH-like"/>
</dbReference>
<feature type="domain" description="Mab-21-like nucleotidyltransferase" evidence="9">
    <location>
        <begin position="70"/>
        <end position="255"/>
    </location>
</feature>
<keyword evidence="5" id="KW-0479">Metal-binding</keyword>
<keyword evidence="4" id="KW-0548">Nucleotidyltransferase</keyword>
<evidence type="ECO:0000259" key="9">
    <source>
        <dbReference type="Pfam" id="PF03281"/>
    </source>
</evidence>
<keyword evidence="7" id="KW-0067">ATP-binding</keyword>
<dbReference type="Pfam" id="PF20266">
    <property type="entry name" value="Mab-21_C"/>
    <property type="match status" value="1"/>
</dbReference>
<dbReference type="Gene3D" id="3.30.460.90">
    <property type="match status" value="1"/>
</dbReference>
<dbReference type="OMA" id="YPQDEDW"/>
<gene>
    <name evidence="12" type="primary">LOC106062560</name>
</gene>
<dbReference type="Pfam" id="PF03281">
    <property type="entry name" value="Mab-21"/>
    <property type="match status" value="1"/>
</dbReference>
<reference evidence="12" key="1">
    <citation type="submission" date="2025-08" db="UniProtKB">
        <authorList>
            <consortium name="RefSeq"/>
        </authorList>
    </citation>
    <scope>IDENTIFICATION</scope>
</reference>
<keyword evidence="6" id="KW-0547">Nucleotide-binding</keyword>
<organism evidence="11 12">
    <name type="scientific">Biomphalaria glabrata</name>
    <name type="common">Bloodfluke planorb</name>
    <name type="synonym">Freshwater snail</name>
    <dbReference type="NCBI Taxonomy" id="6526"/>
    <lineage>
        <taxon>Eukaryota</taxon>
        <taxon>Metazoa</taxon>
        <taxon>Spiralia</taxon>
        <taxon>Lophotrochozoa</taxon>
        <taxon>Mollusca</taxon>
        <taxon>Gastropoda</taxon>
        <taxon>Heterobranchia</taxon>
        <taxon>Euthyneura</taxon>
        <taxon>Panpulmonata</taxon>
        <taxon>Hygrophila</taxon>
        <taxon>Lymnaeoidea</taxon>
        <taxon>Planorbidae</taxon>
        <taxon>Biomphalaria</taxon>
    </lineage>
</organism>
<sequence>MVDYRCVEDNMEELNLALHRFHQNIVEPSVHLCRDTIAFCMTQVILPLMEKVGELDARFKCAFPMPNEAYFEGMKTTSVDEFELTVILTNLLPMKVFEDVGYQNSNFQCYGHVIAHPAPHHLGDVVLESGTSQGLVSAHRIREMFAQLVIQAASVLPVLGIKIDVVYREPYTVVKILRSPDLFFFELVPAFLFEQQWPSSAASWPEATNEWLTDLDASFVKEMGFYALAAPCPANPADPSLFRISFSRAEKYLLRKVPQPNPDLPPVSRKDSEKILRIIREADKDDFGLVSSYHIKTVLLHQCMRWPDPMEWLPEKLTERFLELFRDLILSLDRKELPHFFIRNCNLLRLYPPEQLNTAAAKLKAIYEEIILAPSKSIRLSVD</sequence>
<keyword evidence="3" id="KW-0808">Transferase</keyword>
<dbReference type="GO" id="GO:0016779">
    <property type="term" value="F:nucleotidyltransferase activity"/>
    <property type="evidence" value="ECO:0007669"/>
    <property type="project" value="UniProtKB-KW"/>
</dbReference>
<accession>A0A9W2ZYA6</accession>
<dbReference type="GO" id="GO:0046872">
    <property type="term" value="F:metal ion binding"/>
    <property type="evidence" value="ECO:0007669"/>
    <property type="project" value="UniProtKB-KW"/>
</dbReference>
<evidence type="ECO:0000256" key="4">
    <source>
        <dbReference type="ARBA" id="ARBA00022695"/>
    </source>
</evidence>
<dbReference type="InterPro" id="IPR046903">
    <property type="entry name" value="Mab-21-like_nuc_Trfase"/>
</dbReference>
<evidence type="ECO:0000256" key="2">
    <source>
        <dbReference type="ARBA" id="ARBA00008307"/>
    </source>
</evidence>
<dbReference type="GeneID" id="106062560"/>
<comment type="cofactor">
    <cofactor evidence="1">
        <name>Mg(2+)</name>
        <dbReference type="ChEBI" id="CHEBI:18420"/>
    </cofactor>
</comment>
<name>A0A9W2ZYA6_BIOGL</name>
<dbReference type="InterPro" id="IPR024810">
    <property type="entry name" value="MAB21L/cGLR"/>
</dbReference>
<dbReference type="Proteomes" id="UP001165740">
    <property type="component" value="Chromosome 3"/>
</dbReference>
<feature type="domain" description="Mab-21-like HhH/H2TH-like" evidence="10">
    <location>
        <begin position="269"/>
        <end position="364"/>
    </location>
</feature>
<protein>
    <submittedName>
        <fullName evidence="12">Protein mab-21-like</fullName>
    </submittedName>
</protein>
<dbReference type="OrthoDB" id="6055534at2759"/>
<dbReference type="PANTHER" id="PTHR10656:SF42">
    <property type="entry name" value="CYCLIC GMP-AMP SYNTHASE-LIKE PROTEIN-RELATED"/>
    <property type="match status" value="1"/>
</dbReference>
<keyword evidence="8" id="KW-0460">Magnesium</keyword>
<dbReference type="GO" id="GO:0005524">
    <property type="term" value="F:ATP binding"/>
    <property type="evidence" value="ECO:0007669"/>
    <property type="project" value="UniProtKB-KW"/>
</dbReference>
<evidence type="ECO:0000259" key="10">
    <source>
        <dbReference type="Pfam" id="PF20266"/>
    </source>
</evidence>
<dbReference type="SMART" id="SM01265">
    <property type="entry name" value="Mab-21"/>
    <property type="match status" value="1"/>
</dbReference>
<dbReference type="RefSeq" id="XP_055880046.1">
    <property type="nucleotide sequence ID" value="XM_056024071.1"/>
</dbReference>
<evidence type="ECO:0000313" key="11">
    <source>
        <dbReference type="Proteomes" id="UP001165740"/>
    </source>
</evidence>
<evidence type="ECO:0000256" key="3">
    <source>
        <dbReference type="ARBA" id="ARBA00022679"/>
    </source>
</evidence>
<evidence type="ECO:0000313" key="12">
    <source>
        <dbReference type="RefSeq" id="XP_055880046.1"/>
    </source>
</evidence>
<evidence type="ECO:0000256" key="8">
    <source>
        <dbReference type="ARBA" id="ARBA00022842"/>
    </source>
</evidence>
<evidence type="ECO:0000256" key="7">
    <source>
        <dbReference type="ARBA" id="ARBA00022840"/>
    </source>
</evidence>
<keyword evidence="11" id="KW-1185">Reference proteome</keyword>
<comment type="similarity">
    <text evidence="2">Belongs to the mab-21 family.</text>
</comment>